<name>A0A7H8QT05_TALRU</name>
<dbReference type="RefSeq" id="XP_035343302.1">
    <property type="nucleotide sequence ID" value="XM_035487409.1"/>
</dbReference>
<feature type="transmembrane region" description="Helical" evidence="1">
    <location>
        <begin position="120"/>
        <end position="139"/>
    </location>
</feature>
<evidence type="ECO:0000256" key="1">
    <source>
        <dbReference type="SAM" id="Phobius"/>
    </source>
</evidence>
<keyword evidence="1" id="KW-1133">Transmembrane helix</keyword>
<sequence length="594" mass="68116">MANAKEKRWFLFNVSEEQRQLQRQVCSQYAAIGHWTSIAPVLAVLLLIFLQHIYHLRQGSHIVQISNKGTKSSAPSVETPQNNRNRVTRSAVATLWQKLCWWMGDEIYLFGKSLGKRDEWILGVIWFSWLMLLCVVGKSDEPFQLSRLRQDILDIPKKHFLAFPDNEALHLANRFGMVAASQMPILALLRSNIGCLPWCFWWPRLQPHRYYSFLTIATCTLYIVHILVTMSRFQFERLLDVLRIPLWGLFFIYLGVVCTYSLLRRRKSRLMDWTGLVVRISLVLLMVYHAPALRIYFWETLLISIIATGAKTEIRVTRSESFVTTPPPETQASQDALHEQFVWLKRYYDVAGVKSDSSELDSENNGSIETPYTLRLTIQTRWAVFAAFSRFFSVSLSTMGVASGPLVLNKDEILVAQFAAKRAAPRNEILSVSFEGKYNITSGLLHVIARYQTTRILLIGGGPAGYLAYPVYHDICRHNPSANIQLLWVNIPQTDDGLAQNSVLPFEPMQMRQEEISLYAVLTLANDDCDSHLKKTIDDTLQQSLDEDLMVLVLGPEQLTKETRTYLRPWAMRGHKIHLLHHTFKLGALKFGEV</sequence>
<feature type="transmembrane region" description="Helical" evidence="1">
    <location>
        <begin position="29"/>
        <end position="50"/>
    </location>
</feature>
<reference evidence="3" key="1">
    <citation type="submission" date="2020-06" db="EMBL/GenBank/DDBJ databases">
        <title>A chromosome-scale genome assembly of Talaromyces rugulosus W13939.</title>
        <authorList>
            <person name="Wang B."/>
            <person name="Guo L."/>
            <person name="Ye K."/>
            <person name="Wang L."/>
        </authorList>
    </citation>
    <scope>NUCLEOTIDE SEQUENCE [LARGE SCALE GENOMIC DNA]</scope>
    <source>
        <strain evidence="3">W13939</strain>
    </source>
</reference>
<keyword evidence="1" id="KW-0472">Membrane</keyword>
<dbReference type="EMBL" id="CP055899">
    <property type="protein sequence ID" value="QKX57124.1"/>
    <property type="molecule type" value="Genomic_DNA"/>
</dbReference>
<dbReference type="GeneID" id="55991734"/>
<feature type="transmembrane region" description="Helical" evidence="1">
    <location>
        <begin position="244"/>
        <end position="263"/>
    </location>
</feature>
<evidence type="ECO:0008006" key="4">
    <source>
        <dbReference type="Google" id="ProtNLM"/>
    </source>
</evidence>
<dbReference type="AlphaFoldDB" id="A0A7H8QT05"/>
<accession>A0A7H8QT05</accession>
<feature type="transmembrane region" description="Helical" evidence="1">
    <location>
        <begin position="270"/>
        <end position="289"/>
    </location>
</feature>
<dbReference type="OrthoDB" id="10006946at2759"/>
<evidence type="ECO:0000313" key="3">
    <source>
        <dbReference type="Proteomes" id="UP000509510"/>
    </source>
</evidence>
<gene>
    <name evidence="2" type="ORF">TRUGW13939_04232</name>
</gene>
<feature type="transmembrane region" description="Helical" evidence="1">
    <location>
        <begin position="210"/>
        <end position="232"/>
    </location>
</feature>
<organism evidence="2 3">
    <name type="scientific">Talaromyces rugulosus</name>
    <name type="common">Penicillium rugulosum</name>
    <dbReference type="NCBI Taxonomy" id="121627"/>
    <lineage>
        <taxon>Eukaryota</taxon>
        <taxon>Fungi</taxon>
        <taxon>Dikarya</taxon>
        <taxon>Ascomycota</taxon>
        <taxon>Pezizomycotina</taxon>
        <taxon>Eurotiomycetes</taxon>
        <taxon>Eurotiomycetidae</taxon>
        <taxon>Eurotiales</taxon>
        <taxon>Trichocomaceae</taxon>
        <taxon>Talaromyces</taxon>
        <taxon>Talaromyces sect. Islandici</taxon>
    </lineage>
</organism>
<evidence type="ECO:0000313" key="2">
    <source>
        <dbReference type="EMBL" id="QKX57124.1"/>
    </source>
</evidence>
<keyword evidence="1" id="KW-0812">Transmembrane</keyword>
<dbReference type="Proteomes" id="UP000509510">
    <property type="component" value="Chromosome II"/>
</dbReference>
<dbReference type="KEGG" id="trg:TRUGW13939_04232"/>
<protein>
    <recommendedName>
        <fullName evidence="4">Ferric oxidoreductase domain-containing protein</fullName>
    </recommendedName>
</protein>
<proteinExistence type="predicted"/>
<keyword evidence="3" id="KW-1185">Reference proteome</keyword>